<reference evidence="6" key="1">
    <citation type="journal article" date="2017" name="Front. Plant Sci.">
        <title>Climate Clever Clovers: New Paradigm to Reduce the Environmental Footprint of Ruminants by Breeding Low Methanogenic Forages Utilizing Haplotype Variation.</title>
        <authorList>
            <person name="Kaur P."/>
            <person name="Appels R."/>
            <person name="Bayer P.E."/>
            <person name="Keeble-Gagnere G."/>
            <person name="Wang J."/>
            <person name="Hirakawa H."/>
            <person name="Shirasawa K."/>
            <person name="Vercoe P."/>
            <person name="Stefanova K."/>
            <person name="Durmic Z."/>
            <person name="Nichols P."/>
            <person name="Revell C."/>
            <person name="Isobe S.N."/>
            <person name="Edwards D."/>
            <person name="Erskine W."/>
        </authorList>
    </citation>
    <scope>NUCLEOTIDE SEQUENCE [LARGE SCALE GENOMIC DNA]</scope>
    <source>
        <strain evidence="6">cv. Daliak</strain>
    </source>
</reference>
<keyword evidence="1" id="KW-0963">Cytoplasm</keyword>
<dbReference type="EMBL" id="DF973781">
    <property type="protein sequence ID" value="GAU39837.1"/>
    <property type="molecule type" value="Genomic_DNA"/>
</dbReference>
<keyword evidence="6" id="KW-1185">Reference proteome</keyword>
<keyword evidence="3" id="KW-0648">Protein biosynthesis</keyword>
<dbReference type="AlphaFoldDB" id="A0A2Z6PAB2"/>
<dbReference type="GO" id="GO:0031369">
    <property type="term" value="F:translation initiation factor binding"/>
    <property type="evidence" value="ECO:0007669"/>
    <property type="project" value="InterPro"/>
</dbReference>
<name>A0A2Z6PAB2_TRISU</name>
<dbReference type="GO" id="GO:0003723">
    <property type="term" value="F:RNA binding"/>
    <property type="evidence" value="ECO:0007669"/>
    <property type="project" value="InterPro"/>
</dbReference>
<evidence type="ECO:0000313" key="6">
    <source>
        <dbReference type="Proteomes" id="UP000242715"/>
    </source>
</evidence>
<gene>
    <name evidence="5" type="ORF">TSUD_68850</name>
</gene>
<evidence type="ECO:0000256" key="2">
    <source>
        <dbReference type="ARBA" id="ARBA00022540"/>
    </source>
</evidence>
<dbReference type="GO" id="GO:0003743">
    <property type="term" value="F:translation initiation factor activity"/>
    <property type="evidence" value="ECO:0007669"/>
    <property type="project" value="UniProtKB-KW"/>
</dbReference>
<accession>A0A2Z6PAB2</accession>
<dbReference type="PANTHER" id="PTHR13937:SF0">
    <property type="entry name" value="EUKARYOTIC TRANSLATION INITIATION FACTOR 3 SUBUNIT C-RELATED"/>
    <property type="match status" value="1"/>
</dbReference>
<evidence type="ECO:0000256" key="1">
    <source>
        <dbReference type="ARBA" id="ARBA00022490"/>
    </source>
</evidence>
<dbReference type="PANTHER" id="PTHR13937">
    <property type="entry name" value="EUKARYOTIC TRANSLATION INITATION FACTOR 3, SUBUNIT 8 EIF3S8 -RELATED"/>
    <property type="match status" value="1"/>
</dbReference>
<keyword evidence="2" id="KW-0396">Initiation factor</keyword>
<evidence type="ECO:0000313" key="5">
    <source>
        <dbReference type="EMBL" id="GAU39837.1"/>
    </source>
</evidence>
<proteinExistence type="predicted"/>
<sequence>MMAASVFVRSAKDKRFEEMTLTVDQTTRESFDKINKQLEKVMRVAETDDKVPKLYIKAVVLLEDFLAQALSKDDAGDGPWDQKLSKKDRLLDRQFMKDLREVTWDIVNKKFKEIVAARFIPFVAVVFCVTQSSTNKTKIVHRCYLITSKLHSFFRDS</sequence>
<evidence type="ECO:0000256" key="3">
    <source>
        <dbReference type="ARBA" id="ARBA00022917"/>
    </source>
</evidence>
<dbReference type="InterPro" id="IPR008905">
    <property type="entry name" value="EIF3C_N_dom"/>
</dbReference>
<dbReference type="GO" id="GO:0005852">
    <property type="term" value="C:eukaryotic translation initiation factor 3 complex"/>
    <property type="evidence" value="ECO:0007669"/>
    <property type="project" value="InterPro"/>
</dbReference>
<dbReference type="InterPro" id="IPR027516">
    <property type="entry name" value="EIF3C"/>
</dbReference>
<protein>
    <recommendedName>
        <fullName evidence="4">Eukaryotic translation initiation factor 3 subunit C N-terminal domain-containing protein</fullName>
    </recommendedName>
</protein>
<dbReference type="Proteomes" id="UP000242715">
    <property type="component" value="Unassembled WGS sequence"/>
</dbReference>
<dbReference type="OrthoDB" id="29647at2759"/>
<feature type="domain" description="Eukaryotic translation initiation factor 3 subunit C N-terminal" evidence="4">
    <location>
        <begin position="8"/>
        <end position="72"/>
    </location>
</feature>
<organism evidence="5 6">
    <name type="scientific">Trifolium subterraneum</name>
    <name type="common">Subterranean clover</name>
    <dbReference type="NCBI Taxonomy" id="3900"/>
    <lineage>
        <taxon>Eukaryota</taxon>
        <taxon>Viridiplantae</taxon>
        <taxon>Streptophyta</taxon>
        <taxon>Embryophyta</taxon>
        <taxon>Tracheophyta</taxon>
        <taxon>Spermatophyta</taxon>
        <taxon>Magnoliopsida</taxon>
        <taxon>eudicotyledons</taxon>
        <taxon>Gunneridae</taxon>
        <taxon>Pentapetalae</taxon>
        <taxon>rosids</taxon>
        <taxon>fabids</taxon>
        <taxon>Fabales</taxon>
        <taxon>Fabaceae</taxon>
        <taxon>Papilionoideae</taxon>
        <taxon>50 kb inversion clade</taxon>
        <taxon>NPAAA clade</taxon>
        <taxon>Hologalegina</taxon>
        <taxon>IRL clade</taxon>
        <taxon>Trifolieae</taxon>
        <taxon>Trifolium</taxon>
    </lineage>
</organism>
<evidence type="ECO:0000259" key="4">
    <source>
        <dbReference type="Pfam" id="PF05470"/>
    </source>
</evidence>
<dbReference type="Pfam" id="PF05470">
    <property type="entry name" value="eIF-3c_N"/>
    <property type="match status" value="1"/>
</dbReference>